<gene>
    <name evidence="3" type="ORF">PHAECO_LOCUS8063</name>
</gene>
<dbReference type="OrthoDB" id="10020990at2759"/>
<evidence type="ECO:0000256" key="2">
    <source>
        <dbReference type="SAM" id="MobiDB-lite"/>
    </source>
</evidence>
<dbReference type="Proteomes" id="UP001153737">
    <property type="component" value="Chromosome 4"/>
</dbReference>
<accession>A0A9P0DLD9</accession>
<feature type="compositionally biased region" description="Basic residues" evidence="2">
    <location>
        <begin position="180"/>
        <end position="192"/>
    </location>
</feature>
<dbReference type="AlphaFoldDB" id="A0A9P0DLD9"/>
<sequence>MNKVSKLATTVIRRRADVEQEGILKQCEFEGCNSDSRYSTISFINFPKPCLRVRNVLIKPVRRHIESCPSCNTCQRWVNMCLGKDKNSPRLCDIKKNAYICSSHFVDREPSTQFPDPLPVGQVLKIRFQRSKVKKIDDEKEHNDHQEISEHPKTPAAEISKVRKIDDGKKQHKHQEISQHRKTPTVAKKSKIRKIDDGKEQHNHQEISQHPKTTGVKGVKPNRSNKNVPDTLDPSKIAVTNRYSDKENKVRSTQTGHVLASQDTPDPSSISYDAMDLTNFLVSTSKTFQLMCDELRVSTILNNNINYVNACKERITLETPAEEGGQSFEILIVNNTPDDTAPSLIDTATELENMVKEMETMLSESEVSRIVNQDKNTQTNLTSEAMNQQFARLENDNVQLKIQVTCLKTTVLQLQRELKMEREGRNLNS</sequence>
<evidence type="ECO:0000313" key="3">
    <source>
        <dbReference type="EMBL" id="CAH1163287.1"/>
    </source>
</evidence>
<feature type="compositionally biased region" description="Basic and acidic residues" evidence="2">
    <location>
        <begin position="193"/>
        <end position="209"/>
    </location>
</feature>
<feature type="compositionally biased region" description="Basic and acidic residues" evidence="2">
    <location>
        <begin position="135"/>
        <end position="153"/>
    </location>
</feature>
<evidence type="ECO:0000313" key="4">
    <source>
        <dbReference type="Proteomes" id="UP001153737"/>
    </source>
</evidence>
<reference evidence="3" key="1">
    <citation type="submission" date="2022-01" db="EMBL/GenBank/DDBJ databases">
        <authorList>
            <person name="King R."/>
        </authorList>
    </citation>
    <scope>NUCLEOTIDE SEQUENCE</scope>
</reference>
<protein>
    <recommendedName>
        <fullName evidence="5">THAP-type domain-containing protein</fullName>
    </recommendedName>
</protein>
<feature type="compositionally biased region" description="Polar residues" evidence="2">
    <location>
        <begin position="251"/>
        <end position="265"/>
    </location>
</feature>
<reference evidence="3" key="2">
    <citation type="submission" date="2022-10" db="EMBL/GenBank/DDBJ databases">
        <authorList>
            <consortium name="ENA_rothamsted_submissions"/>
            <consortium name="culmorum"/>
            <person name="King R."/>
        </authorList>
    </citation>
    <scope>NUCLEOTIDE SEQUENCE</scope>
</reference>
<evidence type="ECO:0008006" key="5">
    <source>
        <dbReference type="Google" id="ProtNLM"/>
    </source>
</evidence>
<evidence type="ECO:0000256" key="1">
    <source>
        <dbReference type="SAM" id="Coils"/>
    </source>
</evidence>
<organism evidence="3 4">
    <name type="scientific">Phaedon cochleariae</name>
    <name type="common">Mustard beetle</name>
    <dbReference type="NCBI Taxonomy" id="80249"/>
    <lineage>
        <taxon>Eukaryota</taxon>
        <taxon>Metazoa</taxon>
        <taxon>Ecdysozoa</taxon>
        <taxon>Arthropoda</taxon>
        <taxon>Hexapoda</taxon>
        <taxon>Insecta</taxon>
        <taxon>Pterygota</taxon>
        <taxon>Neoptera</taxon>
        <taxon>Endopterygota</taxon>
        <taxon>Coleoptera</taxon>
        <taxon>Polyphaga</taxon>
        <taxon>Cucujiformia</taxon>
        <taxon>Chrysomeloidea</taxon>
        <taxon>Chrysomelidae</taxon>
        <taxon>Chrysomelinae</taxon>
        <taxon>Chrysomelini</taxon>
        <taxon>Phaedon</taxon>
    </lineage>
</organism>
<feature type="compositionally biased region" description="Basic and acidic residues" evidence="2">
    <location>
        <begin position="160"/>
        <end position="179"/>
    </location>
</feature>
<proteinExistence type="predicted"/>
<feature type="coiled-coil region" evidence="1">
    <location>
        <begin position="348"/>
        <end position="403"/>
    </location>
</feature>
<keyword evidence="1" id="KW-0175">Coiled coil</keyword>
<dbReference type="EMBL" id="OU896710">
    <property type="protein sequence ID" value="CAH1163287.1"/>
    <property type="molecule type" value="Genomic_DNA"/>
</dbReference>
<feature type="region of interest" description="Disordered" evidence="2">
    <location>
        <begin position="135"/>
        <end position="265"/>
    </location>
</feature>
<keyword evidence="4" id="KW-1185">Reference proteome</keyword>
<name>A0A9P0DLD9_PHACE</name>